<keyword evidence="1" id="KW-0812">Transmembrane</keyword>
<sequence length="93" mass="11128">MKNESKEIQKKKESIFTENEEKLALVFREIERGNNDKMSESHISEVLSQRRETHKYIHEERMQSHERFKIGQRNNLIKWGGIIGFVVFILLLV</sequence>
<dbReference type="EMBL" id="PFSC01000156">
    <property type="protein sequence ID" value="PJC30364.1"/>
    <property type="molecule type" value="Genomic_DNA"/>
</dbReference>
<keyword evidence="1" id="KW-1133">Transmembrane helix</keyword>
<accession>A0A2M8EWV9</accession>
<evidence type="ECO:0000313" key="2">
    <source>
        <dbReference type="EMBL" id="PJC30364.1"/>
    </source>
</evidence>
<protein>
    <submittedName>
        <fullName evidence="2">Uncharacterized protein</fullName>
    </submittedName>
</protein>
<evidence type="ECO:0000256" key="1">
    <source>
        <dbReference type="SAM" id="Phobius"/>
    </source>
</evidence>
<keyword evidence="1" id="KW-0472">Membrane</keyword>
<dbReference type="Proteomes" id="UP000231383">
    <property type="component" value="Unassembled WGS sequence"/>
</dbReference>
<reference evidence="3" key="1">
    <citation type="submission" date="2017-09" db="EMBL/GenBank/DDBJ databases">
        <title>Depth-based differentiation of microbial function through sediment-hosted aquifers and enrichment of novel symbionts in the deep terrestrial subsurface.</title>
        <authorList>
            <person name="Probst A.J."/>
            <person name="Ladd B."/>
            <person name="Jarett J.K."/>
            <person name="Geller-Mcgrath D.E."/>
            <person name="Sieber C.M.K."/>
            <person name="Emerson J.B."/>
            <person name="Anantharaman K."/>
            <person name="Thomas B.C."/>
            <person name="Malmstrom R."/>
            <person name="Stieglmeier M."/>
            <person name="Klingl A."/>
            <person name="Woyke T."/>
            <person name="Ryan C.M."/>
            <person name="Banfield J.F."/>
        </authorList>
    </citation>
    <scope>NUCLEOTIDE SEQUENCE [LARGE SCALE GENOMIC DNA]</scope>
</reference>
<feature type="transmembrane region" description="Helical" evidence="1">
    <location>
        <begin position="76"/>
        <end position="92"/>
    </location>
</feature>
<organism evidence="2 3">
    <name type="scientific">Candidatus Roizmanbacteria bacterium CG_4_9_14_0_2_um_filter_39_13</name>
    <dbReference type="NCBI Taxonomy" id="1974839"/>
    <lineage>
        <taxon>Bacteria</taxon>
        <taxon>Candidatus Roizmaniibacteriota</taxon>
    </lineage>
</organism>
<name>A0A2M8EWV9_9BACT</name>
<comment type="caution">
    <text evidence="2">The sequence shown here is derived from an EMBL/GenBank/DDBJ whole genome shotgun (WGS) entry which is preliminary data.</text>
</comment>
<evidence type="ECO:0000313" key="3">
    <source>
        <dbReference type="Proteomes" id="UP000231383"/>
    </source>
</evidence>
<dbReference type="AlphaFoldDB" id="A0A2M8EWV9"/>
<gene>
    <name evidence="2" type="ORF">CO051_05940</name>
</gene>
<proteinExistence type="predicted"/>